<dbReference type="EMBL" id="VFOS01000002">
    <property type="protein sequence ID" value="TQL62204.1"/>
    <property type="molecule type" value="Genomic_DNA"/>
</dbReference>
<evidence type="ECO:0000313" key="3">
    <source>
        <dbReference type="Proteomes" id="UP000315389"/>
    </source>
</evidence>
<name>A0A542ZPA3_RARFA</name>
<dbReference type="AlphaFoldDB" id="A0A542ZPA3"/>
<dbReference type="Proteomes" id="UP000315389">
    <property type="component" value="Unassembled WGS sequence"/>
</dbReference>
<organism evidence="2 3">
    <name type="scientific">Rarobacter faecitabidus</name>
    <dbReference type="NCBI Taxonomy" id="13243"/>
    <lineage>
        <taxon>Bacteria</taxon>
        <taxon>Bacillati</taxon>
        <taxon>Actinomycetota</taxon>
        <taxon>Actinomycetes</taxon>
        <taxon>Micrococcales</taxon>
        <taxon>Rarobacteraceae</taxon>
        <taxon>Rarobacter</taxon>
    </lineage>
</organism>
<reference evidence="2 3" key="1">
    <citation type="submission" date="2019-06" db="EMBL/GenBank/DDBJ databases">
        <title>Sequencing the genomes of 1000 actinobacteria strains.</title>
        <authorList>
            <person name="Klenk H.-P."/>
        </authorList>
    </citation>
    <scope>NUCLEOTIDE SEQUENCE [LARGE SCALE GENOMIC DNA]</scope>
    <source>
        <strain evidence="2 3">DSM 4813</strain>
    </source>
</reference>
<feature type="compositionally biased region" description="Basic and acidic residues" evidence="1">
    <location>
        <begin position="39"/>
        <end position="53"/>
    </location>
</feature>
<dbReference type="PANTHER" id="PTHR36456">
    <property type="entry name" value="UPF0232 PROTEIN SCO3875"/>
    <property type="match status" value="1"/>
</dbReference>
<evidence type="ECO:0000256" key="1">
    <source>
        <dbReference type="SAM" id="MobiDB-lite"/>
    </source>
</evidence>
<protein>
    <submittedName>
        <fullName evidence="2">Putative nucleic acid-binding Zn ribbon protein</fullName>
    </submittedName>
</protein>
<dbReference type="InterPro" id="IPR007922">
    <property type="entry name" value="DciA-like"/>
</dbReference>
<feature type="region of interest" description="Disordered" evidence="1">
    <location>
        <begin position="25"/>
        <end position="55"/>
    </location>
</feature>
<proteinExistence type="predicted"/>
<keyword evidence="3" id="KW-1185">Reference proteome</keyword>
<sequence>MSSEVEAPGEGADEFGREILRRIKAGAAARGAKPRRRRDTSGLEPRPRSDSRDPILLGDSLETLIGTRGWTEQLSVAGVMTRWPQIAGEQIAGHSEPVDFTDGILTLRASSTAWATQLQLLTGQILQAIARDLGDGVVTDVKVVGPAARSFKRGPKAVRGRGPRDTWG</sequence>
<accession>A0A542ZPA3</accession>
<dbReference type="Pfam" id="PF05258">
    <property type="entry name" value="DciA"/>
    <property type="match status" value="1"/>
</dbReference>
<gene>
    <name evidence="2" type="ORF">FB461_1845</name>
</gene>
<dbReference type="RefSeq" id="WP_246046171.1">
    <property type="nucleotide sequence ID" value="NZ_BAAASV010000002.1"/>
</dbReference>
<dbReference type="PANTHER" id="PTHR36456:SF1">
    <property type="entry name" value="UPF0232 PROTEIN SCO3875"/>
    <property type="match status" value="1"/>
</dbReference>
<comment type="caution">
    <text evidence="2">The sequence shown here is derived from an EMBL/GenBank/DDBJ whole genome shotgun (WGS) entry which is preliminary data.</text>
</comment>
<evidence type="ECO:0000313" key="2">
    <source>
        <dbReference type="EMBL" id="TQL62204.1"/>
    </source>
</evidence>